<sequence>MAFHHPTREQIQLPDVLTALGHPVRLSIVRALAEGGEHSCGALPSPVSKSTMTHHWRVLRESGVIHQRPEGREHFLTLRCADLDARFPGLLHAILDAAKQPEAATPAAGG</sequence>
<proteinExistence type="predicted"/>
<keyword evidence="3" id="KW-0804">Transcription</keyword>
<dbReference type="PROSITE" id="PS50987">
    <property type="entry name" value="HTH_ARSR_2"/>
    <property type="match status" value="1"/>
</dbReference>
<dbReference type="Proteomes" id="UP001500729">
    <property type="component" value="Unassembled WGS sequence"/>
</dbReference>
<comment type="caution">
    <text evidence="5">The sequence shown here is derived from an EMBL/GenBank/DDBJ whole genome shotgun (WGS) entry which is preliminary data.</text>
</comment>
<dbReference type="SUPFAM" id="SSF46785">
    <property type="entry name" value="Winged helix' DNA-binding domain"/>
    <property type="match status" value="1"/>
</dbReference>
<keyword evidence="1" id="KW-0805">Transcription regulation</keyword>
<dbReference type="InterPro" id="IPR051081">
    <property type="entry name" value="HTH_MetalResp_TranReg"/>
</dbReference>
<dbReference type="PANTHER" id="PTHR33154:SF12">
    <property type="entry name" value="TRANSCRIPTIONAL REGULATORY PROTEIN"/>
    <property type="match status" value="1"/>
</dbReference>
<dbReference type="EMBL" id="BAAAGS010000016">
    <property type="protein sequence ID" value="GAA0527183.1"/>
    <property type="molecule type" value="Genomic_DNA"/>
</dbReference>
<name>A0ABN1CVI8_SACER</name>
<evidence type="ECO:0000256" key="2">
    <source>
        <dbReference type="ARBA" id="ARBA00023125"/>
    </source>
</evidence>
<dbReference type="PRINTS" id="PR00778">
    <property type="entry name" value="HTHARSR"/>
</dbReference>
<dbReference type="Pfam" id="PF12840">
    <property type="entry name" value="HTH_20"/>
    <property type="match status" value="1"/>
</dbReference>
<evidence type="ECO:0000313" key="5">
    <source>
        <dbReference type="EMBL" id="GAA0527183.1"/>
    </source>
</evidence>
<dbReference type="InterPro" id="IPR001845">
    <property type="entry name" value="HTH_ArsR_DNA-bd_dom"/>
</dbReference>
<keyword evidence="6" id="KW-1185">Reference proteome</keyword>
<dbReference type="CDD" id="cd00090">
    <property type="entry name" value="HTH_ARSR"/>
    <property type="match status" value="1"/>
</dbReference>
<dbReference type="RefSeq" id="WP_009943952.1">
    <property type="nucleotide sequence ID" value="NZ_BAAAGS010000016.1"/>
</dbReference>
<gene>
    <name evidence="5" type="ORF">GCM10009533_28090</name>
</gene>
<dbReference type="InterPro" id="IPR036388">
    <property type="entry name" value="WH-like_DNA-bd_sf"/>
</dbReference>
<evidence type="ECO:0000313" key="6">
    <source>
        <dbReference type="Proteomes" id="UP001500729"/>
    </source>
</evidence>
<accession>A0ABN1CVI8</accession>
<dbReference type="SMART" id="SM00418">
    <property type="entry name" value="HTH_ARSR"/>
    <property type="match status" value="1"/>
</dbReference>
<evidence type="ECO:0000256" key="3">
    <source>
        <dbReference type="ARBA" id="ARBA00023163"/>
    </source>
</evidence>
<dbReference type="InterPro" id="IPR011991">
    <property type="entry name" value="ArsR-like_HTH"/>
</dbReference>
<reference evidence="5 6" key="1">
    <citation type="journal article" date="2019" name="Int. J. Syst. Evol. Microbiol.">
        <title>The Global Catalogue of Microorganisms (GCM) 10K type strain sequencing project: providing services to taxonomists for standard genome sequencing and annotation.</title>
        <authorList>
            <consortium name="The Broad Institute Genomics Platform"/>
            <consortium name="The Broad Institute Genome Sequencing Center for Infectious Disease"/>
            <person name="Wu L."/>
            <person name="Ma J."/>
        </authorList>
    </citation>
    <scope>NUCLEOTIDE SEQUENCE [LARGE SCALE GENOMIC DNA]</scope>
    <source>
        <strain evidence="5 6">JCM 10303</strain>
    </source>
</reference>
<organism evidence="5 6">
    <name type="scientific">Saccharopolyspora erythraea</name>
    <name type="common">Streptomyces erythraeus</name>
    <dbReference type="NCBI Taxonomy" id="1836"/>
    <lineage>
        <taxon>Bacteria</taxon>
        <taxon>Bacillati</taxon>
        <taxon>Actinomycetota</taxon>
        <taxon>Actinomycetes</taxon>
        <taxon>Pseudonocardiales</taxon>
        <taxon>Pseudonocardiaceae</taxon>
        <taxon>Saccharopolyspora</taxon>
    </lineage>
</organism>
<feature type="domain" description="HTH arsR-type" evidence="4">
    <location>
        <begin position="5"/>
        <end position="102"/>
    </location>
</feature>
<dbReference type="InterPro" id="IPR036390">
    <property type="entry name" value="WH_DNA-bd_sf"/>
</dbReference>
<keyword evidence="2" id="KW-0238">DNA-binding</keyword>
<protein>
    <submittedName>
        <fullName evidence="5">Helix-turn-helix transcriptional regulator</fullName>
    </submittedName>
</protein>
<dbReference type="Gene3D" id="1.10.10.10">
    <property type="entry name" value="Winged helix-like DNA-binding domain superfamily/Winged helix DNA-binding domain"/>
    <property type="match status" value="1"/>
</dbReference>
<evidence type="ECO:0000259" key="4">
    <source>
        <dbReference type="PROSITE" id="PS50987"/>
    </source>
</evidence>
<evidence type="ECO:0000256" key="1">
    <source>
        <dbReference type="ARBA" id="ARBA00023015"/>
    </source>
</evidence>
<dbReference type="PANTHER" id="PTHR33154">
    <property type="entry name" value="TRANSCRIPTIONAL REGULATOR, ARSR FAMILY"/>
    <property type="match status" value="1"/>
</dbReference>